<feature type="transmembrane region" description="Helical" evidence="1">
    <location>
        <begin position="93"/>
        <end position="112"/>
    </location>
</feature>
<sequence>MAKASMKNKAIKIGIIASLLPHVFCCGVPIALSVISLFVPRIAHAEFIPHWFEPWLFVFSGLMLALSWYLVVRDCRCDCDHCHGAHNHKTQKIILAIITAVFIISILLHVIAHH</sequence>
<keyword evidence="1" id="KW-0472">Membrane</keyword>
<keyword evidence="1" id="KW-0812">Transmembrane</keyword>
<dbReference type="EMBL" id="JADINC010000026">
    <property type="protein sequence ID" value="MBO8425198.1"/>
    <property type="molecule type" value="Genomic_DNA"/>
</dbReference>
<dbReference type="Proteomes" id="UP000823630">
    <property type="component" value="Unassembled WGS sequence"/>
</dbReference>
<evidence type="ECO:0008006" key="4">
    <source>
        <dbReference type="Google" id="ProtNLM"/>
    </source>
</evidence>
<protein>
    <recommendedName>
        <fullName evidence="4">Mercuric transport protein MerT</fullName>
    </recommendedName>
</protein>
<reference evidence="2" key="2">
    <citation type="journal article" date="2021" name="PeerJ">
        <title>Extensive microbial diversity within the chicken gut microbiome revealed by metagenomics and culture.</title>
        <authorList>
            <person name="Gilroy R."/>
            <person name="Ravi A."/>
            <person name="Getino M."/>
            <person name="Pursley I."/>
            <person name="Horton D.L."/>
            <person name="Alikhan N.F."/>
            <person name="Baker D."/>
            <person name="Gharbi K."/>
            <person name="Hall N."/>
            <person name="Watson M."/>
            <person name="Adriaenssens E.M."/>
            <person name="Foster-Nyarko E."/>
            <person name="Jarju S."/>
            <person name="Secka A."/>
            <person name="Antonio M."/>
            <person name="Oren A."/>
            <person name="Chaudhuri R.R."/>
            <person name="La Ragione R."/>
            <person name="Hildebrand F."/>
            <person name="Pallen M.J."/>
        </authorList>
    </citation>
    <scope>NUCLEOTIDE SEQUENCE</scope>
    <source>
        <strain evidence="2">8207</strain>
    </source>
</reference>
<feature type="transmembrane region" description="Helical" evidence="1">
    <location>
        <begin position="55"/>
        <end position="72"/>
    </location>
</feature>
<proteinExistence type="predicted"/>
<evidence type="ECO:0000313" key="2">
    <source>
        <dbReference type="EMBL" id="MBO8425198.1"/>
    </source>
</evidence>
<dbReference type="AlphaFoldDB" id="A0A9D9GVF1"/>
<organism evidence="2 3">
    <name type="scientific">Candidatus Enterousia avistercoris</name>
    <dbReference type="NCBI Taxonomy" id="2840788"/>
    <lineage>
        <taxon>Bacteria</taxon>
        <taxon>Pseudomonadati</taxon>
        <taxon>Pseudomonadota</taxon>
        <taxon>Alphaproteobacteria</taxon>
        <taxon>Candidatus Enterousia</taxon>
    </lineage>
</organism>
<comment type="caution">
    <text evidence="2">The sequence shown here is derived from an EMBL/GenBank/DDBJ whole genome shotgun (WGS) entry which is preliminary data.</text>
</comment>
<name>A0A9D9GVF1_9PROT</name>
<evidence type="ECO:0000256" key="1">
    <source>
        <dbReference type="SAM" id="Phobius"/>
    </source>
</evidence>
<keyword evidence="1" id="KW-1133">Transmembrane helix</keyword>
<evidence type="ECO:0000313" key="3">
    <source>
        <dbReference type="Proteomes" id="UP000823630"/>
    </source>
</evidence>
<accession>A0A9D9GVF1</accession>
<reference evidence="2" key="1">
    <citation type="submission" date="2020-10" db="EMBL/GenBank/DDBJ databases">
        <authorList>
            <person name="Gilroy R."/>
        </authorList>
    </citation>
    <scope>NUCLEOTIDE SEQUENCE</scope>
    <source>
        <strain evidence="2">8207</strain>
    </source>
</reference>
<gene>
    <name evidence="2" type="ORF">IAC69_01830</name>
</gene>